<evidence type="ECO:0000313" key="3">
    <source>
        <dbReference type="Proteomes" id="UP000006316"/>
    </source>
</evidence>
<evidence type="ECO:0000256" key="1">
    <source>
        <dbReference type="SAM" id="Phobius"/>
    </source>
</evidence>
<keyword evidence="3" id="KW-1185">Reference proteome</keyword>
<keyword evidence="1" id="KW-1133">Transmembrane helix</keyword>
<gene>
    <name evidence="2" type="ORF">BABA_14002</name>
</gene>
<dbReference type="PATRIC" id="fig|1117379.3.peg.2890"/>
<proteinExistence type="predicted"/>
<comment type="caution">
    <text evidence="2">The sequence shown here is derived from an EMBL/GenBank/DDBJ whole genome shotgun (WGS) entry which is preliminary data.</text>
</comment>
<dbReference type="AlphaFoldDB" id="K6D3F8"/>
<evidence type="ECO:0000313" key="2">
    <source>
        <dbReference type="EMBL" id="EKN67007.1"/>
    </source>
</evidence>
<dbReference type="EMBL" id="AJLS01000097">
    <property type="protein sequence ID" value="EKN67007.1"/>
    <property type="molecule type" value="Genomic_DNA"/>
</dbReference>
<name>K6D3F8_9BACI</name>
<dbReference type="OrthoDB" id="2886988at2"/>
<organism evidence="2 3">
    <name type="scientific">Neobacillus bataviensis LMG 21833</name>
    <dbReference type="NCBI Taxonomy" id="1117379"/>
    <lineage>
        <taxon>Bacteria</taxon>
        <taxon>Bacillati</taxon>
        <taxon>Bacillota</taxon>
        <taxon>Bacilli</taxon>
        <taxon>Bacillales</taxon>
        <taxon>Bacillaceae</taxon>
        <taxon>Neobacillus</taxon>
    </lineage>
</organism>
<keyword evidence="1" id="KW-0812">Transmembrane</keyword>
<feature type="transmembrane region" description="Helical" evidence="1">
    <location>
        <begin position="12"/>
        <end position="31"/>
    </location>
</feature>
<accession>K6D3F8</accession>
<feature type="transmembrane region" description="Helical" evidence="1">
    <location>
        <begin position="46"/>
        <end position="66"/>
    </location>
</feature>
<dbReference type="Proteomes" id="UP000006316">
    <property type="component" value="Unassembled WGS sequence"/>
</dbReference>
<dbReference type="RefSeq" id="WP_007085799.1">
    <property type="nucleotide sequence ID" value="NZ_AJLS01000097.1"/>
</dbReference>
<keyword evidence="1" id="KW-0472">Membrane</keyword>
<reference evidence="2 3" key="1">
    <citation type="journal article" date="2012" name="Front. Microbiol.">
        <title>Redundancy and modularity in membrane-associated dissimilatory nitrate reduction in Bacillus.</title>
        <authorList>
            <person name="Heylen K."/>
            <person name="Keltjens J."/>
        </authorList>
    </citation>
    <scope>NUCLEOTIDE SEQUENCE [LARGE SCALE GENOMIC DNA]</scope>
    <source>
        <strain evidence="3">LMG 21833T</strain>
    </source>
</reference>
<sequence>MRQFFKDNKWIIPISLLIVLIPVGLNIFYIYGDLNTGKDLGNAEWLAFWGSYLGGAATLIAVCLTLSQNMKVIKQNEKIFIQNQENLKFQEERSRIALMPYIEVMVSLDEDMSLHKTKLHPPNGFIILKNKNDAIRFSSDFPEKYHQTIEQLCEWGEKNRNN</sequence>
<protein>
    <submittedName>
        <fullName evidence="2">Uncharacterized protein</fullName>
    </submittedName>
</protein>